<organism evidence="1 2">
    <name type="scientific">Pseudaeromonas paramecii</name>
    <dbReference type="NCBI Taxonomy" id="2138166"/>
    <lineage>
        <taxon>Bacteria</taxon>
        <taxon>Pseudomonadati</taxon>
        <taxon>Pseudomonadota</taxon>
        <taxon>Gammaproteobacteria</taxon>
        <taxon>Aeromonadales</taxon>
        <taxon>Aeromonadaceae</taxon>
        <taxon>Pseudaeromonas</taxon>
    </lineage>
</organism>
<dbReference type="InterPro" id="IPR010412">
    <property type="entry name" value="DUF1007"/>
</dbReference>
<comment type="caution">
    <text evidence="1">The sequence shown here is derived from an EMBL/GenBank/DDBJ whole genome shotgun (WGS) entry which is preliminary data.</text>
</comment>
<accession>A0ABP8QG52</accession>
<reference evidence="2" key="1">
    <citation type="journal article" date="2019" name="Int. J. Syst. Evol. Microbiol.">
        <title>The Global Catalogue of Microorganisms (GCM) 10K type strain sequencing project: providing services to taxonomists for standard genome sequencing and annotation.</title>
        <authorList>
            <consortium name="The Broad Institute Genomics Platform"/>
            <consortium name="The Broad Institute Genome Sequencing Center for Infectious Disease"/>
            <person name="Wu L."/>
            <person name="Ma J."/>
        </authorList>
    </citation>
    <scope>NUCLEOTIDE SEQUENCE [LARGE SCALE GENOMIC DNA]</scope>
    <source>
        <strain evidence="2">JCM 32226</strain>
    </source>
</reference>
<name>A0ABP8QG52_9GAMM</name>
<sequence length="215" mass="24078">MIQRRSVFWALVLWLGSQSLAWGHPHSWIDMVSRPQIDAQGRLTAFQLSWLFDEFYTATLLDDAKGKPNPAFLAGLAKQSQATLKEGHYLLHFRGITPAPTLGQVSDFRYSLFQGQLRLDFTLSLAKAVDSTNQTLDYAIYDNTYYIDMSHHAPDAIQLEGPGASRCKAIYHVPQPSAKDIEYASSLDINQQGDEGLGEVFAEWISLHCQGDVTQ</sequence>
<evidence type="ECO:0000313" key="1">
    <source>
        <dbReference type="EMBL" id="GAA4501959.1"/>
    </source>
</evidence>
<dbReference type="RefSeq" id="WP_345013800.1">
    <property type="nucleotide sequence ID" value="NZ_BAABFC010000018.1"/>
</dbReference>
<proteinExistence type="predicted"/>
<evidence type="ECO:0000313" key="2">
    <source>
        <dbReference type="Proteomes" id="UP001501321"/>
    </source>
</evidence>
<gene>
    <name evidence="1" type="ORF">GCM10023095_25910</name>
</gene>
<keyword evidence="2" id="KW-1185">Reference proteome</keyword>
<dbReference type="Proteomes" id="UP001501321">
    <property type="component" value="Unassembled WGS sequence"/>
</dbReference>
<dbReference type="EMBL" id="BAABFC010000018">
    <property type="protein sequence ID" value="GAA4501959.1"/>
    <property type="molecule type" value="Genomic_DNA"/>
</dbReference>
<protein>
    <submittedName>
        <fullName evidence="1">DUF1007 family protein</fullName>
    </submittedName>
</protein>
<dbReference type="Pfam" id="PF06226">
    <property type="entry name" value="DUF1007"/>
    <property type="match status" value="1"/>
</dbReference>